<dbReference type="Proteomes" id="UP001381693">
    <property type="component" value="Unassembled WGS sequence"/>
</dbReference>
<evidence type="ECO:0000313" key="2">
    <source>
        <dbReference type="Proteomes" id="UP001381693"/>
    </source>
</evidence>
<protein>
    <submittedName>
        <fullName evidence="1">Uncharacterized protein</fullName>
    </submittedName>
</protein>
<dbReference type="AlphaFoldDB" id="A0AAN8WQB2"/>
<comment type="caution">
    <text evidence="1">The sequence shown here is derived from an EMBL/GenBank/DDBJ whole genome shotgun (WGS) entry which is preliminary data.</text>
</comment>
<dbReference type="EMBL" id="JAXCGZ010021221">
    <property type="protein sequence ID" value="KAK7056554.1"/>
    <property type="molecule type" value="Genomic_DNA"/>
</dbReference>
<accession>A0AAN8WQB2</accession>
<gene>
    <name evidence="1" type="ORF">SK128_022200</name>
</gene>
<keyword evidence="2" id="KW-1185">Reference proteome</keyword>
<sequence length="395" mass="45525">MGGRALEKGLGRLGLQRSLCSSNHLRIGVKFRSLEMFLQLWKEVIVGGGQVWRGKWVINQFEAKIACFRSFMCCVCWCIALQKQYTTAQLSTVFLLQIFMQFVQQRHAVFCVTESENIEAASIGVEDAIYEELIEESVYISIMDSRTLRDHDGVFVSLQKVNMGTNYVVNAVVTDFADHQILLIDNRVKVYNIDRVCEQCRPHLVWRNVHQQYKLERGSQLCEDCTKQSELPENKNTLRILAWRWHFGNSGQISIRLQNYQGLNVLHLIGSQHQILNGWKSVMMRMIVNIVDERFGKITLEHGFAGLLSTAYTVRDKNFPVLHIYKDTEIFSKGETYYTIYDANDNTEKGRIHELVSEAAGPHELHKCYVEFPHDDVKMKALVIGAAFLMNYKNL</sequence>
<organism evidence="1 2">
    <name type="scientific">Halocaridina rubra</name>
    <name type="common">Hawaiian red shrimp</name>
    <dbReference type="NCBI Taxonomy" id="373956"/>
    <lineage>
        <taxon>Eukaryota</taxon>
        <taxon>Metazoa</taxon>
        <taxon>Ecdysozoa</taxon>
        <taxon>Arthropoda</taxon>
        <taxon>Crustacea</taxon>
        <taxon>Multicrustacea</taxon>
        <taxon>Malacostraca</taxon>
        <taxon>Eumalacostraca</taxon>
        <taxon>Eucarida</taxon>
        <taxon>Decapoda</taxon>
        <taxon>Pleocyemata</taxon>
        <taxon>Caridea</taxon>
        <taxon>Atyoidea</taxon>
        <taxon>Atyidae</taxon>
        <taxon>Halocaridina</taxon>
    </lineage>
</organism>
<proteinExistence type="predicted"/>
<name>A0AAN8WQB2_HALRR</name>
<reference evidence="1 2" key="1">
    <citation type="submission" date="2023-11" db="EMBL/GenBank/DDBJ databases">
        <title>Halocaridina rubra genome assembly.</title>
        <authorList>
            <person name="Smith C."/>
        </authorList>
    </citation>
    <scope>NUCLEOTIDE SEQUENCE [LARGE SCALE GENOMIC DNA]</scope>
    <source>
        <strain evidence="1">EP-1</strain>
        <tissue evidence="1">Whole</tissue>
    </source>
</reference>
<evidence type="ECO:0000313" key="1">
    <source>
        <dbReference type="EMBL" id="KAK7056554.1"/>
    </source>
</evidence>